<dbReference type="PATRIC" id="fig|1391654.3.peg.4420"/>
<keyword evidence="2" id="KW-1133">Transmembrane helix</keyword>
<organism evidence="3 4">
    <name type="scientific">Labilithrix luteola</name>
    <dbReference type="NCBI Taxonomy" id="1391654"/>
    <lineage>
        <taxon>Bacteria</taxon>
        <taxon>Pseudomonadati</taxon>
        <taxon>Myxococcota</taxon>
        <taxon>Polyangia</taxon>
        <taxon>Polyangiales</taxon>
        <taxon>Labilitrichaceae</taxon>
        <taxon>Labilithrix</taxon>
    </lineage>
</organism>
<keyword evidence="2" id="KW-0472">Membrane</keyword>
<feature type="transmembrane region" description="Helical" evidence="2">
    <location>
        <begin position="107"/>
        <end position="131"/>
    </location>
</feature>
<evidence type="ECO:0000256" key="2">
    <source>
        <dbReference type="SAM" id="Phobius"/>
    </source>
</evidence>
<protein>
    <submittedName>
        <fullName evidence="3">ABC-type Fe3+ transport system protein</fullName>
    </submittedName>
</protein>
<feature type="region of interest" description="Disordered" evidence="1">
    <location>
        <begin position="181"/>
        <end position="205"/>
    </location>
</feature>
<dbReference type="Proteomes" id="UP000064967">
    <property type="component" value="Chromosome"/>
</dbReference>
<accession>A0A0K1PVZ4</accession>
<feature type="transmembrane region" description="Helical" evidence="2">
    <location>
        <begin position="66"/>
        <end position="87"/>
    </location>
</feature>
<proteinExistence type="predicted"/>
<gene>
    <name evidence="3" type="ORF">AKJ09_04364</name>
</gene>
<feature type="compositionally biased region" description="Acidic residues" evidence="1">
    <location>
        <begin position="187"/>
        <end position="205"/>
    </location>
</feature>
<keyword evidence="4" id="KW-1185">Reference proteome</keyword>
<evidence type="ECO:0000256" key="1">
    <source>
        <dbReference type="SAM" id="MobiDB-lite"/>
    </source>
</evidence>
<dbReference type="AlphaFoldDB" id="A0A0K1PVZ4"/>
<dbReference type="RefSeq" id="WP_146648799.1">
    <property type="nucleotide sequence ID" value="NZ_CP012333.1"/>
</dbReference>
<dbReference type="KEGG" id="llu:AKJ09_04364"/>
<dbReference type="PANTHER" id="PTHR40394:SF2">
    <property type="entry name" value="QUINOL:CYTOCHROME C OXIDOREDUCTASE MEMBRANE PROTEIN"/>
    <property type="match status" value="1"/>
</dbReference>
<sequence length="205" mass="22455">MSETTKETREEGESAPALLLAEFDTAGDCLHAAEKLRDAGYTQFDTHTPFPVHGMDQAMGLGDSKLGLIVFPVGLTGTCVAFLMMYWMNNVDYPIIIGGKPASIASLPSMIPIMFELTILLSAFGTVLGMFGLNKLPRHHHPVFNSERFASFSNDKFFVSVEATDPKFNLEKTKKLLESLHPTSLEEIADDDEGGEDLDAEESHA</sequence>
<evidence type="ECO:0000313" key="3">
    <source>
        <dbReference type="EMBL" id="AKU97700.1"/>
    </source>
</evidence>
<dbReference type="EMBL" id="CP012333">
    <property type="protein sequence ID" value="AKU97700.1"/>
    <property type="molecule type" value="Genomic_DNA"/>
</dbReference>
<dbReference type="PANTHER" id="PTHR40394">
    <property type="entry name" value="LIPOPROTEIN-RELATED"/>
    <property type="match status" value="1"/>
</dbReference>
<dbReference type="OrthoDB" id="9792475at2"/>
<evidence type="ECO:0000313" key="4">
    <source>
        <dbReference type="Proteomes" id="UP000064967"/>
    </source>
</evidence>
<dbReference type="Pfam" id="PF11821">
    <property type="entry name" value="ActD"/>
    <property type="match status" value="1"/>
</dbReference>
<reference evidence="3 4" key="1">
    <citation type="submission" date="2015-08" db="EMBL/GenBank/DDBJ databases">
        <authorList>
            <person name="Babu N.S."/>
            <person name="Beckwith C.J."/>
            <person name="Beseler K.G."/>
            <person name="Brison A."/>
            <person name="Carone J.V."/>
            <person name="Caskin T.P."/>
            <person name="Diamond M."/>
            <person name="Durham M.E."/>
            <person name="Foxe J.M."/>
            <person name="Go M."/>
            <person name="Henderson B.A."/>
            <person name="Jones I.B."/>
            <person name="McGettigan J.A."/>
            <person name="Micheletti S.J."/>
            <person name="Nasrallah M.E."/>
            <person name="Ortiz D."/>
            <person name="Piller C.R."/>
            <person name="Privatt S.R."/>
            <person name="Schneider S.L."/>
            <person name="Sharp S."/>
            <person name="Smith T.C."/>
            <person name="Stanton J.D."/>
            <person name="Ullery H.E."/>
            <person name="Wilson R.J."/>
            <person name="Serrano M.G."/>
            <person name="Buck G."/>
            <person name="Lee V."/>
            <person name="Wang Y."/>
            <person name="Carvalho R."/>
            <person name="Voegtly L."/>
            <person name="Shi R."/>
            <person name="Duckworth R."/>
            <person name="Johnson A."/>
            <person name="Loviza R."/>
            <person name="Walstead R."/>
            <person name="Shah Z."/>
            <person name="Kiflezghi M."/>
            <person name="Wade K."/>
            <person name="Ball S.L."/>
            <person name="Bradley K.W."/>
            <person name="Asai D.J."/>
            <person name="Bowman C.A."/>
            <person name="Russell D.A."/>
            <person name="Pope W.H."/>
            <person name="Jacobs-Sera D."/>
            <person name="Hendrix R.W."/>
            <person name="Hatfull G.F."/>
        </authorList>
    </citation>
    <scope>NUCLEOTIDE SEQUENCE [LARGE SCALE GENOMIC DNA]</scope>
    <source>
        <strain evidence="3 4">DSM 27648</strain>
    </source>
</reference>
<keyword evidence="2" id="KW-0812">Transmembrane</keyword>
<dbReference type="STRING" id="1391654.AKJ09_04364"/>
<dbReference type="InterPro" id="IPR021776">
    <property type="entry name" value="ActD"/>
</dbReference>
<name>A0A0K1PVZ4_9BACT</name>